<reference evidence="8 9" key="1">
    <citation type="submission" date="2016-10" db="EMBL/GenBank/DDBJ databases">
        <authorList>
            <person name="de Groot N.N."/>
        </authorList>
    </citation>
    <scope>NUCLEOTIDE SEQUENCE [LARGE SCALE GENOMIC DNA]</scope>
    <source>
        <strain evidence="8 9">DSM 22007</strain>
    </source>
</reference>
<keyword evidence="5" id="KW-0560">Oxidoreductase</keyword>
<gene>
    <name evidence="8" type="ORF">SAMN04488092_11219</name>
</gene>
<dbReference type="GO" id="GO:0003995">
    <property type="term" value="F:acyl-CoA dehydrogenase activity"/>
    <property type="evidence" value="ECO:0007669"/>
    <property type="project" value="TreeGrafter"/>
</dbReference>
<name>A0A1H9IG26_9RHOB</name>
<dbReference type="EMBL" id="FOEP01000012">
    <property type="protein sequence ID" value="SEQ73488.1"/>
    <property type="molecule type" value="Genomic_DNA"/>
</dbReference>
<evidence type="ECO:0000313" key="9">
    <source>
        <dbReference type="Proteomes" id="UP000198634"/>
    </source>
</evidence>
<evidence type="ECO:0000259" key="7">
    <source>
        <dbReference type="Pfam" id="PF02771"/>
    </source>
</evidence>
<sequence>MNDDTNISRMLTDQLSRLLEASVDAPLLAKIEKGTAGSALNDAVAELGLDMALVPEDKDGAGLDWSDAAPLFEVLGYYAAPVDLGEQIIAQWALAQAGLPASDPAPAVALGLAKLSADGGLSGTVTIPWGSADRCVLVEAMQDDMRVLCLLDAAAMAASVPVSTVGRIPTRRLKLNGAAVQASGPLGAIGLGDVSALLRAAYIAGALSRALELTLDYCNTRTQFGRTIGKFQAVQQMVAQLASEAAAAKAGTQLGMTAMGSGNAGMQIAIAKQRASAAVAKSAAIAHEVHGAIGVTEEHILHYFTRRLWQWREEAGSEHVWAERLGREVIARGGAAAWPTMVGLSAR</sequence>
<evidence type="ECO:0000256" key="5">
    <source>
        <dbReference type="ARBA" id="ARBA00023002"/>
    </source>
</evidence>
<evidence type="ECO:0000256" key="3">
    <source>
        <dbReference type="ARBA" id="ARBA00022630"/>
    </source>
</evidence>
<dbReference type="Pfam" id="PF00441">
    <property type="entry name" value="Acyl-CoA_dh_1"/>
    <property type="match status" value="1"/>
</dbReference>
<keyword evidence="3" id="KW-0285">Flavoprotein</keyword>
<evidence type="ECO:0000259" key="6">
    <source>
        <dbReference type="Pfam" id="PF00441"/>
    </source>
</evidence>
<dbReference type="InterPro" id="IPR036250">
    <property type="entry name" value="AcylCo_DH-like_C"/>
</dbReference>
<dbReference type="SUPFAM" id="SSF47203">
    <property type="entry name" value="Acyl-CoA dehydrogenase C-terminal domain-like"/>
    <property type="match status" value="1"/>
</dbReference>
<dbReference type="GO" id="GO:0050660">
    <property type="term" value="F:flavin adenine dinucleotide binding"/>
    <property type="evidence" value="ECO:0007669"/>
    <property type="project" value="InterPro"/>
</dbReference>
<dbReference type="AlphaFoldDB" id="A0A1H9IG26"/>
<dbReference type="SUPFAM" id="SSF56645">
    <property type="entry name" value="Acyl-CoA dehydrogenase NM domain-like"/>
    <property type="match status" value="1"/>
</dbReference>
<proteinExistence type="inferred from homology"/>
<dbReference type="Gene3D" id="1.10.540.10">
    <property type="entry name" value="Acyl-CoA dehydrogenase/oxidase, N-terminal domain"/>
    <property type="match status" value="1"/>
</dbReference>
<keyword evidence="9" id="KW-1185">Reference proteome</keyword>
<organism evidence="8 9">
    <name type="scientific">Thalassovita taeanensis</name>
    <dbReference type="NCBI Taxonomy" id="657014"/>
    <lineage>
        <taxon>Bacteria</taxon>
        <taxon>Pseudomonadati</taxon>
        <taxon>Pseudomonadota</taxon>
        <taxon>Alphaproteobacteria</taxon>
        <taxon>Rhodobacterales</taxon>
        <taxon>Roseobacteraceae</taxon>
        <taxon>Thalassovita</taxon>
    </lineage>
</organism>
<feature type="domain" description="Acyl-CoA dehydrogenase/oxidase C-terminal" evidence="6">
    <location>
        <begin position="196"/>
        <end position="328"/>
    </location>
</feature>
<comment type="similarity">
    <text evidence="2">Belongs to the acyl-CoA dehydrogenase family.</text>
</comment>
<evidence type="ECO:0000256" key="1">
    <source>
        <dbReference type="ARBA" id="ARBA00001974"/>
    </source>
</evidence>
<dbReference type="STRING" id="657014.SAMN04488092_11219"/>
<keyword evidence="4" id="KW-0274">FAD</keyword>
<dbReference type="PANTHER" id="PTHR43884:SF20">
    <property type="entry name" value="ACYL-COA DEHYDROGENASE FADE28"/>
    <property type="match status" value="1"/>
</dbReference>
<dbReference type="InterPro" id="IPR037069">
    <property type="entry name" value="AcylCoA_DH/ox_N_sf"/>
</dbReference>
<dbReference type="Pfam" id="PF02771">
    <property type="entry name" value="Acyl-CoA_dh_N"/>
    <property type="match status" value="1"/>
</dbReference>
<dbReference type="InterPro" id="IPR009100">
    <property type="entry name" value="AcylCoA_DH/oxidase_NM_dom_sf"/>
</dbReference>
<dbReference type="RefSeq" id="WP_090270569.1">
    <property type="nucleotide sequence ID" value="NZ_FOEP01000012.1"/>
</dbReference>
<evidence type="ECO:0000256" key="4">
    <source>
        <dbReference type="ARBA" id="ARBA00022827"/>
    </source>
</evidence>
<dbReference type="OrthoDB" id="2450120at2"/>
<dbReference type="Gene3D" id="1.20.140.10">
    <property type="entry name" value="Butyryl-CoA Dehydrogenase, subunit A, domain 3"/>
    <property type="match status" value="1"/>
</dbReference>
<comment type="cofactor">
    <cofactor evidence="1">
        <name>FAD</name>
        <dbReference type="ChEBI" id="CHEBI:57692"/>
    </cofactor>
</comment>
<evidence type="ECO:0000313" key="8">
    <source>
        <dbReference type="EMBL" id="SEQ73488.1"/>
    </source>
</evidence>
<dbReference type="InterPro" id="IPR013786">
    <property type="entry name" value="AcylCoA_DH/ox_N"/>
</dbReference>
<feature type="domain" description="Acyl-CoA dehydrogenase/oxidase N-terminal" evidence="7">
    <location>
        <begin position="9"/>
        <end position="98"/>
    </location>
</feature>
<evidence type="ECO:0000256" key="2">
    <source>
        <dbReference type="ARBA" id="ARBA00009347"/>
    </source>
</evidence>
<dbReference type="Proteomes" id="UP000198634">
    <property type="component" value="Unassembled WGS sequence"/>
</dbReference>
<dbReference type="PANTHER" id="PTHR43884">
    <property type="entry name" value="ACYL-COA DEHYDROGENASE"/>
    <property type="match status" value="1"/>
</dbReference>
<accession>A0A1H9IG26</accession>
<dbReference type="InterPro" id="IPR009075">
    <property type="entry name" value="AcylCo_DH/oxidase_C"/>
</dbReference>
<protein>
    <submittedName>
        <fullName evidence="8">Acyl-CoA dehydrogenase</fullName>
    </submittedName>
</protein>